<sequence length="269" mass="26393">MQKWIKGLLVVAAATLAACGGGGGGSSSSDGSGAAGGNGGSGASPSAQKADGLWLGSSSANRAVNLLVLDNGTYWAIYSAVGKPSVIGGVVQGTYTVNGSSFASSDGRDYNLEGDGVLSISSIVGTYQPRSSFNSQLNYASAAGSVTLNANYSATYDTPATLSAVTGRFTGTSVSPAGPESVSLTVNASGAISGTSSLGCSFNGTVSPRNGVGAFDVSIRYNGGECLAGTSTQSGAAYFDPASNRLYVAGLNASRNSGFVFVGTKASGS</sequence>
<dbReference type="PROSITE" id="PS51257">
    <property type="entry name" value="PROKAR_LIPOPROTEIN"/>
    <property type="match status" value="1"/>
</dbReference>
<reference evidence="3" key="1">
    <citation type="submission" date="2016-10" db="EMBL/GenBank/DDBJ databases">
        <authorList>
            <person name="Varghese N."/>
            <person name="Submissions S."/>
        </authorList>
    </citation>
    <scope>NUCLEOTIDE SEQUENCE [LARGE SCALE GENOMIC DNA]</scope>
    <source>
        <strain evidence="3">DSM 27981</strain>
    </source>
</reference>
<accession>A0A1I2D9R4</accession>
<feature type="signal peptide" evidence="1">
    <location>
        <begin position="1"/>
        <end position="20"/>
    </location>
</feature>
<evidence type="ECO:0000256" key="1">
    <source>
        <dbReference type="SAM" id="SignalP"/>
    </source>
</evidence>
<keyword evidence="3" id="KW-1185">Reference proteome</keyword>
<dbReference type="EMBL" id="FONX01000005">
    <property type="protein sequence ID" value="SFE76873.1"/>
    <property type="molecule type" value="Genomic_DNA"/>
</dbReference>
<dbReference type="AlphaFoldDB" id="A0A1I2D9R4"/>
<dbReference type="RefSeq" id="WP_139222788.1">
    <property type="nucleotide sequence ID" value="NZ_FONX01000005.1"/>
</dbReference>
<evidence type="ECO:0000313" key="3">
    <source>
        <dbReference type="Proteomes" id="UP000199119"/>
    </source>
</evidence>
<proteinExistence type="predicted"/>
<evidence type="ECO:0008006" key="4">
    <source>
        <dbReference type="Google" id="ProtNLM"/>
    </source>
</evidence>
<gene>
    <name evidence="2" type="ORF">SAMN04489711_10544</name>
</gene>
<keyword evidence="1" id="KW-0732">Signal</keyword>
<name>A0A1I2D9R4_9BURK</name>
<organism evidence="2 3">
    <name type="scientific">Paracidovorax wautersii</name>
    <dbReference type="NCBI Taxonomy" id="1177982"/>
    <lineage>
        <taxon>Bacteria</taxon>
        <taxon>Pseudomonadati</taxon>
        <taxon>Pseudomonadota</taxon>
        <taxon>Betaproteobacteria</taxon>
        <taxon>Burkholderiales</taxon>
        <taxon>Comamonadaceae</taxon>
        <taxon>Paracidovorax</taxon>
    </lineage>
</organism>
<feature type="chain" id="PRO_5011486976" description="Transferrin-binding protein B C-lobe/N-lobe beta barrel domain-containing protein" evidence="1">
    <location>
        <begin position="21"/>
        <end position="269"/>
    </location>
</feature>
<protein>
    <recommendedName>
        <fullName evidence="4">Transferrin-binding protein B C-lobe/N-lobe beta barrel domain-containing protein</fullName>
    </recommendedName>
</protein>
<evidence type="ECO:0000313" key="2">
    <source>
        <dbReference type="EMBL" id="SFE76873.1"/>
    </source>
</evidence>
<dbReference type="Proteomes" id="UP000199119">
    <property type="component" value="Unassembled WGS sequence"/>
</dbReference>
<dbReference type="OrthoDB" id="9791183at2"/>